<dbReference type="AlphaFoldDB" id="A0A147F573"/>
<evidence type="ECO:0000313" key="3">
    <source>
        <dbReference type="Proteomes" id="UP000072189"/>
    </source>
</evidence>
<proteinExistence type="predicted"/>
<dbReference type="PATRIC" id="fig|2033.7.peg.3488"/>
<protein>
    <submittedName>
        <fullName evidence="2">Uncharacterized protein</fullName>
    </submittedName>
</protein>
<evidence type="ECO:0000313" key="2">
    <source>
        <dbReference type="EMBL" id="KTS09418.1"/>
    </source>
</evidence>
<dbReference type="RefSeq" id="WP_058614689.1">
    <property type="nucleotide sequence ID" value="NZ_LDRV01000087.1"/>
</dbReference>
<sequence>MTSWKRIALRGITIGSAAVFFAALPATAAAPTPYPSEPETVAVLLAPLEALATSGVEPLASNEVLDVRHCA</sequence>
<organism evidence="2 3">
    <name type="scientific">Microbacterium testaceum</name>
    <name type="common">Aureobacterium testaceum</name>
    <name type="synonym">Brevibacterium testaceum</name>
    <dbReference type="NCBI Taxonomy" id="2033"/>
    <lineage>
        <taxon>Bacteria</taxon>
        <taxon>Bacillati</taxon>
        <taxon>Actinomycetota</taxon>
        <taxon>Actinomycetes</taxon>
        <taxon>Micrococcales</taxon>
        <taxon>Microbacteriaceae</taxon>
        <taxon>Microbacterium</taxon>
    </lineage>
</organism>
<accession>A0A147F573</accession>
<reference evidence="2 3" key="1">
    <citation type="journal article" date="2016" name="Front. Microbiol.">
        <title>Genomic Resource of Rice Seed Associated Bacteria.</title>
        <authorList>
            <person name="Midha S."/>
            <person name="Bansal K."/>
            <person name="Sharma S."/>
            <person name="Kumar N."/>
            <person name="Patil P.P."/>
            <person name="Chaudhry V."/>
            <person name="Patil P.B."/>
        </authorList>
    </citation>
    <scope>NUCLEOTIDE SEQUENCE [LARGE SCALE GENOMIC DNA]</scope>
    <source>
        <strain evidence="2 3">RSA3</strain>
    </source>
</reference>
<dbReference type="EMBL" id="LDRV01000087">
    <property type="protein sequence ID" value="KTS09418.1"/>
    <property type="molecule type" value="Genomic_DNA"/>
</dbReference>
<gene>
    <name evidence="2" type="ORF">RSA3_13395</name>
</gene>
<name>A0A147F573_MICTE</name>
<comment type="caution">
    <text evidence="2">The sequence shown here is derived from an EMBL/GenBank/DDBJ whole genome shotgun (WGS) entry which is preliminary data.</text>
</comment>
<feature type="chain" id="PRO_5007544877" evidence="1">
    <location>
        <begin position="29"/>
        <end position="71"/>
    </location>
</feature>
<dbReference type="Proteomes" id="UP000072189">
    <property type="component" value="Unassembled WGS sequence"/>
</dbReference>
<evidence type="ECO:0000256" key="1">
    <source>
        <dbReference type="SAM" id="SignalP"/>
    </source>
</evidence>
<feature type="signal peptide" evidence="1">
    <location>
        <begin position="1"/>
        <end position="28"/>
    </location>
</feature>
<keyword evidence="1" id="KW-0732">Signal</keyword>